<proteinExistence type="predicted"/>
<keyword evidence="1" id="KW-0472">Membrane</keyword>
<keyword evidence="3" id="KW-1185">Reference proteome</keyword>
<name>A0A165EIN5_9BASI</name>
<protein>
    <submittedName>
        <fullName evidence="2">Uncharacterized protein</fullName>
    </submittedName>
</protein>
<dbReference type="Proteomes" id="UP000076842">
    <property type="component" value="Unassembled WGS sequence"/>
</dbReference>
<gene>
    <name evidence="2" type="ORF">CALCODRAFT_370501</name>
</gene>
<dbReference type="AlphaFoldDB" id="A0A165EIN5"/>
<dbReference type="InParanoid" id="A0A165EIN5"/>
<accession>A0A165EIN5</accession>
<evidence type="ECO:0000313" key="2">
    <source>
        <dbReference type="EMBL" id="KZT54947.1"/>
    </source>
</evidence>
<reference evidence="2 3" key="1">
    <citation type="journal article" date="2016" name="Mol. Biol. Evol.">
        <title>Comparative Genomics of Early-Diverging Mushroom-Forming Fungi Provides Insights into the Origins of Lignocellulose Decay Capabilities.</title>
        <authorList>
            <person name="Nagy L.G."/>
            <person name="Riley R."/>
            <person name="Tritt A."/>
            <person name="Adam C."/>
            <person name="Daum C."/>
            <person name="Floudas D."/>
            <person name="Sun H."/>
            <person name="Yadav J.S."/>
            <person name="Pangilinan J."/>
            <person name="Larsson K.H."/>
            <person name="Matsuura K."/>
            <person name="Barry K."/>
            <person name="Labutti K."/>
            <person name="Kuo R."/>
            <person name="Ohm R.A."/>
            <person name="Bhattacharya S.S."/>
            <person name="Shirouzu T."/>
            <person name="Yoshinaga Y."/>
            <person name="Martin F.M."/>
            <person name="Grigoriev I.V."/>
            <person name="Hibbett D.S."/>
        </authorList>
    </citation>
    <scope>NUCLEOTIDE SEQUENCE [LARGE SCALE GENOMIC DNA]</scope>
    <source>
        <strain evidence="2 3">HHB12733</strain>
    </source>
</reference>
<evidence type="ECO:0000313" key="3">
    <source>
        <dbReference type="Proteomes" id="UP000076842"/>
    </source>
</evidence>
<organism evidence="2 3">
    <name type="scientific">Calocera cornea HHB12733</name>
    <dbReference type="NCBI Taxonomy" id="1353952"/>
    <lineage>
        <taxon>Eukaryota</taxon>
        <taxon>Fungi</taxon>
        <taxon>Dikarya</taxon>
        <taxon>Basidiomycota</taxon>
        <taxon>Agaricomycotina</taxon>
        <taxon>Dacrymycetes</taxon>
        <taxon>Dacrymycetales</taxon>
        <taxon>Dacrymycetaceae</taxon>
        <taxon>Calocera</taxon>
    </lineage>
</organism>
<dbReference type="EMBL" id="KV424004">
    <property type="protein sequence ID" value="KZT54947.1"/>
    <property type="molecule type" value="Genomic_DNA"/>
</dbReference>
<keyword evidence="1" id="KW-1133">Transmembrane helix</keyword>
<keyword evidence="1" id="KW-0812">Transmembrane</keyword>
<sequence length="72" mass="8454">MFGREPADNIWASIHPLLLFLRKFLVAWILTCGLMSILECYIALCNHGHGRPVRTVEANLEEPWTRDDWPRY</sequence>
<evidence type="ECO:0000256" key="1">
    <source>
        <dbReference type="SAM" id="Phobius"/>
    </source>
</evidence>
<feature type="transmembrane region" description="Helical" evidence="1">
    <location>
        <begin position="25"/>
        <end position="44"/>
    </location>
</feature>